<dbReference type="Proteomes" id="UP000225706">
    <property type="component" value="Unassembled WGS sequence"/>
</dbReference>
<organism evidence="4 5">
    <name type="scientific">Stylophora pistillata</name>
    <name type="common">Smooth cauliflower coral</name>
    <dbReference type="NCBI Taxonomy" id="50429"/>
    <lineage>
        <taxon>Eukaryota</taxon>
        <taxon>Metazoa</taxon>
        <taxon>Cnidaria</taxon>
        <taxon>Anthozoa</taxon>
        <taxon>Hexacorallia</taxon>
        <taxon>Scleractinia</taxon>
        <taxon>Astrocoeniina</taxon>
        <taxon>Pocilloporidae</taxon>
        <taxon>Stylophora</taxon>
    </lineage>
</organism>
<evidence type="ECO:0000259" key="2">
    <source>
        <dbReference type="Pfam" id="PF18738"/>
    </source>
</evidence>
<proteinExistence type="predicted"/>
<dbReference type="Gene3D" id="1.25.40.10">
    <property type="entry name" value="Tetratricopeptide repeat domain"/>
    <property type="match status" value="1"/>
</dbReference>
<feature type="domain" description="TRADD-like N-terminal" evidence="3">
    <location>
        <begin position="331"/>
        <end position="389"/>
    </location>
</feature>
<dbReference type="SMART" id="SM00028">
    <property type="entry name" value="TPR"/>
    <property type="match status" value="3"/>
</dbReference>
<dbReference type="AlphaFoldDB" id="A0A2B4T2M5"/>
<evidence type="ECO:0000313" key="5">
    <source>
        <dbReference type="Proteomes" id="UP000225706"/>
    </source>
</evidence>
<dbReference type="Gene3D" id="3.40.50.300">
    <property type="entry name" value="P-loop containing nucleotide triphosphate hydrolases"/>
    <property type="match status" value="1"/>
</dbReference>
<feature type="domain" description="DZIP3-like HEPN" evidence="2">
    <location>
        <begin position="63"/>
        <end position="194"/>
    </location>
</feature>
<dbReference type="PANTHER" id="PTHR47691:SF3">
    <property type="entry name" value="HTH-TYPE TRANSCRIPTIONAL REGULATOR RV0890C-RELATED"/>
    <property type="match status" value="1"/>
</dbReference>
<accession>A0A2B4T2M5</accession>
<keyword evidence="5" id="KW-1185">Reference proteome</keyword>
<dbReference type="InterPro" id="IPR019734">
    <property type="entry name" value="TPR_rpt"/>
</dbReference>
<dbReference type="EMBL" id="LSMT01000001">
    <property type="protein sequence ID" value="PFX35022.1"/>
    <property type="molecule type" value="Genomic_DNA"/>
</dbReference>
<dbReference type="InterPro" id="IPR011990">
    <property type="entry name" value="TPR-like_helical_dom_sf"/>
</dbReference>
<feature type="coiled-coil region" evidence="1">
    <location>
        <begin position="221"/>
        <end position="248"/>
    </location>
</feature>
<dbReference type="Pfam" id="PF20694">
    <property type="entry name" value="TRADD-like_N"/>
    <property type="match status" value="1"/>
</dbReference>
<gene>
    <name evidence="4" type="primary">DZIP3</name>
    <name evidence="4" type="ORF">AWC38_SpisGene200</name>
</gene>
<dbReference type="OrthoDB" id="5974409at2759"/>
<dbReference type="Pfam" id="PF13424">
    <property type="entry name" value="TPR_12"/>
    <property type="match status" value="1"/>
</dbReference>
<reference evidence="5" key="1">
    <citation type="journal article" date="2017" name="bioRxiv">
        <title>Comparative analysis of the genomes of Stylophora pistillata and Acropora digitifera provides evidence for extensive differences between species of corals.</title>
        <authorList>
            <person name="Voolstra C.R."/>
            <person name="Li Y."/>
            <person name="Liew Y.J."/>
            <person name="Baumgarten S."/>
            <person name="Zoccola D."/>
            <person name="Flot J.-F."/>
            <person name="Tambutte S."/>
            <person name="Allemand D."/>
            <person name="Aranda M."/>
        </authorList>
    </citation>
    <scope>NUCLEOTIDE SEQUENCE [LARGE SCALE GENOMIC DNA]</scope>
</reference>
<dbReference type="Pfam" id="PF18738">
    <property type="entry name" value="HEPN_DZIP3"/>
    <property type="match status" value="1"/>
</dbReference>
<dbReference type="Pfam" id="PF13181">
    <property type="entry name" value="TPR_8"/>
    <property type="match status" value="1"/>
</dbReference>
<dbReference type="SUPFAM" id="SSF48452">
    <property type="entry name" value="TPR-like"/>
    <property type="match status" value="1"/>
</dbReference>
<dbReference type="InterPro" id="IPR049341">
    <property type="entry name" value="TRADD-like_N"/>
</dbReference>
<name>A0A2B4T2M5_STYPI</name>
<dbReference type="PANTHER" id="PTHR47691">
    <property type="entry name" value="REGULATOR-RELATED"/>
    <property type="match status" value="1"/>
</dbReference>
<dbReference type="SUPFAM" id="SSF52540">
    <property type="entry name" value="P-loop containing nucleoside triphosphate hydrolases"/>
    <property type="match status" value="1"/>
</dbReference>
<dbReference type="InterPro" id="IPR027417">
    <property type="entry name" value="P-loop_NTPase"/>
</dbReference>
<evidence type="ECO:0000313" key="4">
    <source>
        <dbReference type="EMBL" id="PFX35022.1"/>
    </source>
</evidence>
<sequence length="1142" mass="130518">MATASATATQALRSTDEKENYQRLFRLIIRAGTELFRALLDVYYPPSSLGNKLSESGTRRKLCNALLKPQRDLVYPPSGLCGESRNFDISLLSTLLKILCQTQLPPLPSGWDSPPSKRDLSLTADIVRIKFYRNDIIHKFHRAELSNAEFCSLWDEIKMSLLRIASFISAEASHEWEEAIERLRHDPLTPEAERNAEELQKWYHKDMDTKEYLDAGLARVERQVQSSCDRLERKIQDQTNEFEQLREVVTSRANPSLAGASIRIIIDVRATTSRSSPEEPPAMMVSFHVPPTASADEPPATATSTIVPQLIQRIVSELSRHFDPSVNEENQFVQHLEDVNQVPIVNVNRGSLVLTVKCTSLEILERLWQDYSSGHLGEVAQEFLVTERMLEDLGLVEVKLKITILEEDYRECRRHFTKCAGSDYLDEREAEQKEVCREEEYIPSPHPTDFRSGMSFLPSPIRHFVSRKRELSEIKQSFCKDEPENDCRCTLLLGPVGMGKTSTAIKAAFEILNANFDIVAAYVNCRFVTSLDDLAGKIVKQLYHFPLSEPPIGKIRSLLIEEEKFHSLLLLDNLEFLTPLDKERTMGVQVERKFPSENTEIMKFVRDIAAKSKRAHLLVTSTKNVDILQAGQRCIRLLPFNEDDSFQLLKKIYGDTPLQEETARKIAHCCGGIPFVLFALAAWQDNPSDLLEMLTNLNRKEKFARISDATEDEKIDVCIDVCFNRLNTHHQNTLVSLTVFRGLFTISRASRILKSAELRGAIEELARKSFLEQHMSNSYHYSILTVYSLYCQNKIKEARFREVFSEARKMFINYVLAFLEETFKSFLSTDVSNAIVAYRHEDETIMQLIDWLGENGAMGEDQEKRCIDVFNKVGELLAKMMGKKTFDRAFTSVKDKCKESKDQKRLSECLTSLGIREVFSCCCSPDLCDEAAGRAKPYLLEADRIQSDLGITTGNSRAQCLAKLGRCLVKEHSFTEGKEKIQQAIEMRKARGEADIVMQGATYNDLAVALSLEGNHEESIKVREKETLEIYRKHLGDRHPFTATILNNLSNNYSALGENDIAKKYSEEALKIRRELLKDHYDTAKSLFDLGMVYKRKEEFKDAKACLEECQKMQRVLDDPTMIEELIRTINELERMPREEKE</sequence>
<protein>
    <submittedName>
        <fullName evidence="4">E3 ubiquitin-protein ligase DZIP3</fullName>
    </submittedName>
</protein>
<comment type="caution">
    <text evidence="4">The sequence shown here is derived from an EMBL/GenBank/DDBJ whole genome shotgun (WGS) entry which is preliminary data.</text>
</comment>
<evidence type="ECO:0000256" key="1">
    <source>
        <dbReference type="SAM" id="Coils"/>
    </source>
</evidence>
<keyword evidence="1" id="KW-0175">Coiled coil</keyword>
<dbReference type="InterPro" id="IPR041249">
    <property type="entry name" value="HEPN_DZIP3"/>
</dbReference>
<evidence type="ECO:0000259" key="3">
    <source>
        <dbReference type="Pfam" id="PF20694"/>
    </source>
</evidence>